<name>A0A5J6FNB2_9ACTN</name>
<evidence type="ECO:0000313" key="2">
    <source>
        <dbReference type="EMBL" id="QEU76425.1"/>
    </source>
</evidence>
<dbReference type="AlphaFoldDB" id="A0A5J6FNB2"/>
<dbReference type="GO" id="GO:0005829">
    <property type="term" value="C:cytosol"/>
    <property type="evidence" value="ECO:0007669"/>
    <property type="project" value="TreeGrafter"/>
</dbReference>
<keyword evidence="3" id="KW-1185">Reference proteome</keyword>
<dbReference type="InterPro" id="IPR045079">
    <property type="entry name" value="Oxoprolinase-like"/>
</dbReference>
<organism evidence="2 3">
    <name type="scientific">Streptomyces nitrosporeus</name>
    <dbReference type="NCBI Taxonomy" id="28894"/>
    <lineage>
        <taxon>Bacteria</taxon>
        <taxon>Bacillati</taxon>
        <taxon>Actinomycetota</taxon>
        <taxon>Actinomycetes</taxon>
        <taxon>Kitasatosporales</taxon>
        <taxon>Streptomycetaceae</taxon>
        <taxon>Streptomyces</taxon>
    </lineage>
</organism>
<accession>A0A5J6FNB2</accession>
<gene>
    <name evidence="2" type="ORF">CP967_06165</name>
</gene>
<dbReference type="OrthoDB" id="102473at2"/>
<dbReference type="PANTHER" id="PTHR11365">
    <property type="entry name" value="5-OXOPROLINASE RELATED"/>
    <property type="match status" value="1"/>
</dbReference>
<dbReference type="GO" id="GO:0006749">
    <property type="term" value="P:glutathione metabolic process"/>
    <property type="evidence" value="ECO:0007669"/>
    <property type="project" value="TreeGrafter"/>
</dbReference>
<dbReference type="Proteomes" id="UP000326178">
    <property type="component" value="Chromosome"/>
</dbReference>
<dbReference type="InterPro" id="IPR003692">
    <property type="entry name" value="Hydantoinase_B"/>
</dbReference>
<dbReference type="EMBL" id="CP023702">
    <property type="protein sequence ID" value="QEU76425.1"/>
    <property type="molecule type" value="Genomic_DNA"/>
</dbReference>
<proteinExistence type="predicted"/>
<evidence type="ECO:0000259" key="1">
    <source>
        <dbReference type="Pfam" id="PF02538"/>
    </source>
</evidence>
<reference evidence="2 3" key="1">
    <citation type="submission" date="2017-09" db="EMBL/GenBank/DDBJ databases">
        <authorList>
            <person name="Lee N."/>
            <person name="Cho B.-K."/>
        </authorList>
    </citation>
    <scope>NUCLEOTIDE SEQUENCE [LARGE SCALE GENOMIC DNA]</scope>
    <source>
        <strain evidence="2 3">ATCC 12769</strain>
    </source>
</reference>
<dbReference type="KEGG" id="snk:CP967_06165"/>
<dbReference type="GO" id="GO:0017168">
    <property type="term" value="F:5-oxoprolinase (ATP-hydrolyzing) activity"/>
    <property type="evidence" value="ECO:0007669"/>
    <property type="project" value="TreeGrafter"/>
</dbReference>
<dbReference type="PANTHER" id="PTHR11365:SF23">
    <property type="entry name" value="HYPOTHETICAL 5-OXOPROLINASE (EUROFUNG)-RELATED"/>
    <property type="match status" value="1"/>
</dbReference>
<sequence length="583" mass="61906">MAQTHPTSNPILVAVIGSALDGITGEMGQTMLRTSRSPIFVEARDFATSLFSADCRLLAQTHYIPVIGGATPFALRAIAEFFGDDVHDGDIFIHNDPFDGGSHLPDITIARPVFWEGELVFWATTKGHNADVGGGGVVGFNPRARDVQEEGIVIPPARVVEKGVPRRDIWELILSNVRMRALVESVLNCQIGATAIGERRLKGLLEKYGPETIGAATDELLRASARQVRAEIAGIPDGEYSADALLDNDGIDKDRSYRVALTVKVEGEHLTFDFSESDEQAKGFINSTIANTVSSAHLALFGCIDPDIRYNAGAIEPIDVIAPAGSLTNPESPAPVAACTVPTCEAIASAVWVALSKAVPGRAHAGWARWCTPATMGVNPRTGRHFGDLHFLGKGGSGATEGFDGWDHLSPSNTLGGLRAPDPELHELDTPYLLEALEYLPDSAGGGQWRGGLGVRYRWRVLADGIACATYGSGFMPGTAPVGLLGGRPGIVQRLTLTRPGAEPVEVDSNAFYTLGKGDVFEVIASGGGGFGDPRLRPAELVLRDVREGVVSVDAARTVYGVAVDADTLEVREDETRSLRAAV</sequence>
<protein>
    <submittedName>
        <fullName evidence="2">Hydantoinase B/oxoprolinase family protein</fullName>
    </submittedName>
</protein>
<evidence type="ECO:0000313" key="3">
    <source>
        <dbReference type="Proteomes" id="UP000326178"/>
    </source>
</evidence>
<feature type="domain" description="Hydantoinase B/oxoprolinase" evidence="1">
    <location>
        <begin position="9"/>
        <end position="534"/>
    </location>
</feature>
<dbReference type="Pfam" id="PF02538">
    <property type="entry name" value="Hydantoinase_B"/>
    <property type="match status" value="1"/>
</dbReference>